<accession>A0A7J8N8W5</accession>
<proteinExistence type="predicted"/>
<reference evidence="1 2" key="1">
    <citation type="journal article" date="2019" name="Genome Biol. Evol.">
        <title>Insights into the evolution of the New World diploid cottons (Gossypium, subgenus Houzingenia) based on genome sequencing.</title>
        <authorList>
            <person name="Grover C.E."/>
            <person name="Arick M.A. 2nd"/>
            <person name="Thrash A."/>
            <person name="Conover J.L."/>
            <person name="Sanders W.S."/>
            <person name="Peterson D.G."/>
            <person name="Frelichowski J.E."/>
            <person name="Scheffler J.A."/>
            <person name="Scheffler B.E."/>
            <person name="Wendel J.F."/>
        </authorList>
    </citation>
    <scope>NUCLEOTIDE SEQUENCE [LARGE SCALE GENOMIC DNA]</scope>
    <source>
        <strain evidence="1">157</strain>
        <tissue evidence="1">Leaf</tissue>
    </source>
</reference>
<evidence type="ECO:0000313" key="2">
    <source>
        <dbReference type="Proteomes" id="UP000593572"/>
    </source>
</evidence>
<comment type="caution">
    <text evidence="1">The sequence shown here is derived from an EMBL/GenBank/DDBJ whole genome shotgun (WGS) entry which is preliminary data.</text>
</comment>
<organism evidence="1 2">
    <name type="scientific">Gossypium lobatum</name>
    <dbReference type="NCBI Taxonomy" id="34289"/>
    <lineage>
        <taxon>Eukaryota</taxon>
        <taxon>Viridiplantae</taxon>
        <taxon>Streptophyta</taxon>
        <taxon>Embryophyta</taxon>
        <taxon>Tracheophyta</taxon>
        <taxon>Spermatophyta</taxon>
        <taxon>Magnoliopsida</taxon>
        <taxon>eudicotyledons</taxon>
        <taxon>Gunneridae</taxon>
        <taxon>Pentapetalae</taxon>
        <taxon>rosids</taxon>
        <taxon>malvids</taxon>
        <taxon>Malvales</taxon>
        <taxon>Malvaceae</taxon>
        <taxon>Malvoideae</taxon>
        <taxon>Gossypium</taxon>
    </lineage>
</organism>
<dbReference type="Proteomes" id="UP000593572">
    <property type="component" value="Unassembled WGS sequence"/>
</dbReference>
<name>A0A7J8N8W5_9ROSI</name>
<dbReference type="AlphaFoldDB" id="A0A7J8N8W5"/>
<evidence type="ECO:0000313" key="1">
    <source>
        <dbReference type="EMBL" id="MBA0573270.1"/>
    </source>
</evidence>
<dbReference type="EMBL" id="JABEZX010000013">
    <property type="protein sequence ID" value="MBA0573270.1"/>
    <property type="molecule type" value="Genomic_DNA"/>
</dbReference>
<protein>
    <submittedName>
        <fullName evidence="1">Uncharacterized protein</fullName>
    </submittedName>
</protein>
<gene>
    <name evidence="1" type="ORF">Golob_000553</name>
</gene>
<keyword evidence="2" id="KW-1185">Reference proteome</keyword>
<feature type="non-terminal residue" evidence="1">
    <location>
        <position position="44"/>
    </location>
</feature>
<sequence>MVLLLCYAMILALLWEGSLGMLTLSWSRMWSKKRGVIQAQRFKN</sequence>